<dbReference type="PRINTS" id="PR00359">
    <property type="entry name" value="BP450"/>
</dbReference>
<evidence type="ECO:0000313" key="4">
    <source>
        <dbReference type="EMBL" id="OAD39513.1"/>
    </source>
</evidence>
<dbReference type="InterPro" id="IPR002397">
    <property type="entry name" value="Cyt_P450_B"/>
</dbReference>
<proteinExistence type="inferred from homology"/>
<dbReference type="GO" id="GO:0016705">
    <property type="term" value="F:oxidoreductase activity, acting on paired donors, with incorporation or reduction of molecular oxygen"/>
    <property type="evidence" value="ECO:0007669"/>
    <property type="project" value="InterPro"/>
</dbReference>
<reference evidence="4 5" key="1">
    <citation type="submission" date="2016-02" db="EMBL/GenBank/DDBJ databases">
        <title>Draft genome sequence of Hydrogenophaga sp. LPB0072.</title>
        <authorList>
            <person name="Shin S.-K."/>
            <person name="Yi H."/>
        </authorList>
    </citation>
    <scope>NUCLEOTIDE SEQUENCE [LARGE SCALE GENOMIC DNA]</scope>
    <source>
        <strain evidence="4 5">LPB0072</strain>
    </source>
</reference>
<evidence type="ECO:0000313" key="3">
    <source>
        <dbReference type="EMBL" id="AOW15060.1"/>
    </source>
</evidence>
<dbReference type="OrthoDB" id="4168525at2"/>
<dbReference type="RefSeq" id="WP_066096060.1">
    <property type="nucleotide sequence ID" value="NZ_CP017476.1"/>
</dbReference>
<dbReference type="GO" id="GO:0005506">
    <property type="term" value="F:iron ion binding"/>
    <property type="evidence" value="ECO:0007669"/>
    <property type="project" value="InterPro"/>
</dbReference>
<dbReference type="InterPro" id="IPR001128">
    <property type="entry name" value="Cyt_P450"/>
</dbReference>
<dbReference type="Gene3D" id="1.10.630.10">
    <property type="entry name" value="Cytochrome P450"/>
    <property type="match status" value="1"/>
</dbReference>
<dbReference type="SUPFAM" id="SSF48264">
    <property type="entry name" value="Cytochrome P450"/>
    <property type="match status" value="1"/>
</dbReference>
<dbReference type="CDD" id="cd11037">
    <property type="entry name" value="CYP199A2-like"/>
    <property type="match status" value="1"/>
</dbReference>
<evidence type="ECO:0000313" key="6">
    <source>
        <dbReference type="Proteomes" id="UP000185680"/>
    </source>
</evidence>
<dbReference type="Pfam" id="PF00067">
    <property type="entry name" value="p450"/>
    <property type="match status" value="1"/>
</dbReference>
<dbReference type="AlphaFoldDB" id="A0A167GJ13"/>
<dbReference type="PANTHER" id="PTHR46696:SF1">
    <property type="entry name" value="CYTOCHROME P450 YJIB-RELATED"/>
    <property type="match status" value="1"/>
</dbReference>
<keyword evidence="5" id="KW-1185">Reference proteome</keyword>
<dbReference type="EMBL" id="LVWD01000042">
    <property type="protein sequence ID" value="OAD39513.1"/>
    <property type="molecule type" value="Genomic_DNA"/>
</dbReference>
<keyword evidence="2" id="KW-0479">Metal-binding</keyword>
<dbReference type="EMBL" id="CP017476">
    <property type="protein sequence ID" value="AOW15060.1"/>
    <property type="molecule type" value="Genomic_DNA"/>
</dbReference>
<dbReference type="GO" id="GO:0020037">
    <property type="term" value="F:heme binding"/>
    <property type="evidence" value="ECO:0007669"/>
    <property type="project" value="InterPro"/>
</dbReference>
<name>A0A167GJ13_9BURK</name>
<reference evidence="3 6" key="2">
    <citation type="submission" date="2016-10" db="EMBL/GenBank/DDBJ databases">
        <title>Hydorgenophaga sp. LPB0072 isolated from gastropod.</title>
        <authorList>
            <person name="Kim E."/>
            <person name="Yi H."/>
        </authorList>
    </citation>
    <scope>NUCLEOTIDE SEQUENCE [LARGE SCALE GENOMIC DNA]</scope>
    <source>
        <strain evidence="3 6">LPB0072</strain>
    </source>
</reference>
<dbReference type="PANTHER" id="PTHR46696">
    <property type="entry name" value="P450, PUTATIVE (EUROFUNG)-RELATED"/>
    <property type="match status" value="1"/>
</dbReference>
<dbReference type="KEGG" id="hyl:LPB072_21880"/>
<evidence type="ECO:0000313" key="5">
    <source>
        <dbReference type="Proteomes" id="UP000185657"/>
    </source>
</evidence>
<organism evidence="3 6">
    <name type="scientific">Hydrogenophaga crassostreae</name>
    <dbReference type="NCBI Taxonomy" id="1763535"/>
    <lineage>
        <taxon>Bacteria</taxon>
        <taxon>Pseudomonadati</taxon>
        <taxon>Pseudomonadota</taxon>
        <taxon>Betaproteobacteria</taxon>
        <taxon>Burkholderiales</taxon>
        <taxon>Comamonadaceae</taxon>
        <taxon>Hydrogenophaga</taxon>
    </lineage>
</organism>
<evidence type="ECO:0000256" key="1">
    <source>
        <dbReference type="ARBA" id="ARBA00010617"/>
    </source>
</evidence>
<dbReference type="PROSITE" id="PS00086">
    <property type="entry name" value="CYTOCHROME_P450"/>
    <property type="match status" value="1"/>
</dbReference>
<gene>
    <name evidence="3" type="ORF">LPB072_21880</name>
    <name evidence="4" type="ORF">LPB72_21265</name>
</gene>
<evidence type="ECO:0000256" key="2">
    <source>
        <dbReference type="RuleBase" id="RU000461"/>
    </source>
</evidence>
<keyword evidence="2" id="KW-0503">Monooxygenase</keyword>
<keyword evidence="2" id="KW-0408">Iron</keyword>
<dbReference type="Proteomes" id="UP000185657">
    <property type="component" value="Unassembled WGS sequence"/>
</dbReference>
<dbReference type="InterPro" id="IPR036396">
    <property type="entry name" value="Cyt_P450_sf"/>
</dbReference>
<sequence>MNTHTPATPAALAAPADVPVVDIDPFSDAFLSDPYDAHRQMREAGPVVWIPAYGVYACARHESVHAVFNDHATYISGAGVGLANFNKEAPFRPKSLILEADPPSHTKARAVLARILSPKTVVQVRATFTDEAESLVDRLLARQAAGEVIDAVKDLSEVYPLKVFPDAVGVGEADRENLLLYGNMIFNAFGPRNERLQKSAELVQPVTAWIMAHCQRENLRPGGFGDLIYQAADAGEITHEEAPLLVRSFLSAGVDTTVNGIGNAILCLANHPEQYDSLCADHTLARPAFEEALRFESTVQTFFRTTSKDTALFGVQMPKDSKVMTFLAAANRDERQWPDPDRFDIQRRPAGHMAFGSGIHGCVGQVIARLEGELVLTALAKRVSRIELIGAPQRRLNNTLRALGSMPVRLIPA</sequence>
<dbReference type="InterPro" id="IPR017972">
    <property type="entry name" value="Cyt_P450_CS"/>
</dbReference>
<dbReference type="Proteomes" id="UP000185680">
    <property type="component" value="Chromosome"/>
</dbReference>
<comment type="similarity">
    <text evidence="1 2">Belongs to the cytochrome P450 family.</text>
</comment>
<dbReference type="STRING" id="1763535.LPB072_21880"/>
<keyword evidence="2" id="KW-0560">Oxidoreductase</keyword>
<dbReference type="GO" id="GO:0004497">
    <property type="term" value="F:monooxygenase activity"/>
    <property type="evidence" value="ECO:0007669"/>
    <property type="project" value="UniProtKB-KW"/>
</dbReference>
<protein>
    <submittedName>
        <fullName evidence="3">Cytochrome</fullName>
    </submittedName>
</protein>
<accession>A0A167GJ13</accession>
<keyword evidence="2" id="KW-0349">Heme</keyword>